<dbReference type="Proteomes" id="UP001604277">
    <property type="component" value="Unassembled WGS sequence"/>
</dbReference>
<keyword evidence="2" id="KW-1185">Reference proteome</keyword>
<dbReference type="AlphaFoldDB" id="A0ABD1RHI3"/>
<accession>A0ABD1RHI3</accession>
<dbReference type="EMBL" id="JBFOLJ010000012">
    <property type="protein sequence ID" value="KAL2487606.1"/>
    <property type="molecule type" value="Genomic_DNA"/>
</dbReference>
<organism evidence="1 2">
    <name type="scientific">Forsythia ovata</name>
    <dbReference type="NCBI Taxonomy" id="205694"/>
    <lineage>
        <taxon>Eukaryota</taxon>
        <taxon>Viridiplantae</taxon>
        <taxon>Streptophyta</taxon>
        <taxon>Embryophyta</taxon>
        <taxon>Tracheophyta</taxon>
        <taxon>Spermatophyta</taxon>
        <taxon>Magnoliopsida</taxon>
        <taxon>eudicotyledons</taxon>
        <taxon>Gunneridae</taxon>
        <taxon>Pentapetalae</taxon>
        <taxon>asterids</taxon>
        <taxon>lamiids</taxon>
        <taxon>Lamiales</taxon>
        <taxon>Oleaceae</taxon>
        <taxon>Forsythieae</taxon>
        <taxon>Forsythia</taxon>
    </lineage>
</organism>
<dbReference type="SUPFAM" id="SSF53756">
    <property type="entry name" value="UDP-Glycosyltransferase/glycogen phosphorylase"/>
    <property type="match status" value="1"/>
</dbReference>
<comment type="caution">
    <text evidence="1">The sequence shown here is derived from an EMBL/GenBank/DDBJ whole genome shotgun (WGS) entry which is preliminary data.</text>
</comment>
<reference evidence="2" key="1">
    <citation type="submission" date="2024-07" db="EMBL/GenBank/DDBJ databases">
        <title>Two chromosome-level genome assemblies of Korean endemic species Abeliophyllum distichum and Forsythia ovata (Oleaceae).</title>
        <authorList>
            <person name="Jang H."/>
        </authorList>
    </citation>
    <scope>NUCLEOTIDE SEQUENCE [LARGE SCALE GENOMIC DNA]</scope>
</reference>
<dbReference type="Gene3D" id="3.40.50.2000">
    <property type="entry name" value="Glycogen Phosphorylase B"/>
    <property type="match status" value="1"/>
</dbReference>
<gene>
    <name evidence="1" type="ORF">Fot_40898</name>
</gene>
<proteinExistence type="predicted"/>
<protein>
    <submittedName>
        <fullName evidence="1">UDP-glycosyltransferase 74F2</fullName>
    </submittedName>
</protein>
<name>A0ABD1RHI3_9LAMI</name>
<evidence type="ECO:0000313" key="1">
    <source>
        <dbReference type="EMBL" id="KAL2487606.1"/>
    </source>
</evidence>
<sequence length="113" mass="12344">MYQFCKRLVSKGTKATLAITPYISKSTSLKSDTVAIETISGGYAQASSIEEYLALMEAAGSKTLAELIQKHAKSNNPIDCIVYDSFLPWILAFLEPHHGLLTAAYRDSWIASA</sequence>
<evidence type="ECO:0000313" key="2">
    <source>
        <dbReference type="Proteomes" id="UP001604277"/>
    </source>
</evidence>